<evidence type="ECO:0000256" key="2">
    <source>
        <dbReference type="PROSITE-ProRule" id="PRU00023"/>
    </source>
</evidence>
<reference evidence="4 5" key="1">
    <citation type="submission" date="2014-02" db="EMBL/GenBank/DDBJ databases">
        <title>The genome sequence of the entomopathogenic fungus Metarhizium robertsii ARSEF 2575.</title>
        <authorList>
            <person name="Giuliano Garisto Donzelli B."/>
            <person name="Roe B.A."/>
            <person name="Macmil S.L."/>
            <person name="Krasnoff S.B."/>
            <person name="Gibson D.M."/>
        </authorList>
    </citation>
    <scope>NUCLEOTIDE SEQUENCE [LARGE SCALE GENOMIC DNA]</scope>
    <source>
        <strain evidence="4 5">ARSEF 2575</strain>
    </source>
</reference>
<dbReference type="Pfam" id="PF01048">
    <property type="entry name" value="PNP_UDP_1"/>
    <property type="match status" value="1"/>
</dbReference>
<name>A0A014N983_9HYPO</name>
<proteinExistence type="predicted"/>
<dbReference type="InterPro" id="IPR035994">
    <property type="entry name" value="Nucleoside_phosphorylase_sf"/>
</dbReference>
<dbReference type="InterPro" id="IPR002110">
    <property type="entry name" value="Ankyrin_rpt"/>
</dbReference>
<dbReference type="Pfam" id="PF24883">
    <property type="entry name" value="NPHP3_N"/>
    <property type="match status" value="2"/>
</dbReference>
<comment type="caution">
    <text evidence="4">The sequence shown here is derived from an EMBL/GenBank/DDBJ whole genome shotgun (WGS) entry which is preliminary data.</text>
</comment>
<feature type="repeat" description="ANK" evidence="2">
    <location>
        <begin position="1271"/>
        <end position="1303"/>
    </location>
</feature>
<dbReference type="Gene3D" id="3.40.50.300">
    <property type="entry name" value="P-loop containing nucleotide triphosphate hydrolases"/>
    <property type="match status" value="1"/>
</dbReference>
<dbReference type="InterPro" id="IPR036770">
    <property type="entry name" value="Ankyrin_rpt-contain_sf"/>
</dbReference>
<evidence type="ECO:0000313" key="5">
    <source>
        <dbReference type="Proteomes" id="UP000030151"/>
    </source>
</evidence>
<dbReference type="Proteomes" id="UP000030151">
    <property type="component" value="Unassembled WGS sequence"/>
</dbReference>
<dbReference type="PROSITE" id="PS50297">
    <property type="entry name" value="ANK_REP_REGION"/>
    <property type="match status" value="5"/>
</dbReference>
<dbReference type="Gene3D" id="1.25.40.20">
    <property type="entry name" value="Ankyrin repeat-containing domain"/>
    <property type="match status" value="2"/>
</dbReference>
<dbReference type="PROSITE" id="PS50837">
    <property type="entry name" value="NACHT"/>
    <property type="match status" value="1"/>
</dbReference>
<dbReference type="InterPro" id="IPR000845">
    <property type="entry name" value="Nucleoside_phosphorylase_d"/>
</dbReference>
<dbReference type="PANTHER" id="PTHR46082:SF11">
    <property type="entry name" value="AAA+ ATPASE DOMAIN-CONTAINING PROTEIN-RELATED"/>
    <property type="match status" value="1"/>
</dbReference>
<dbReference type="SUPFAM" id="SSF48403">
    <property type="entry name" value="Ankyrin repeat"/>
    <property type="match status" value="1"/>
</dbReference>
<accession>A0A014N983</accession>
<dbReference type="PANTHER" id="PTHR46082">
    <property type="entry name" value="ATP/GTP-BINDING PROTEIN-RELATED"/>
    <property type="match status" value="1"/>
</dbReference>
<keyword evidence="2" id="KW-0040">ANK repeat</keyword>
<feature type="domain" description="NACHT" evidence="3">
    <location>
        <begin position="660"/>
        <end position="813"/>
    </location>
</feature>
<feature type="repeat" description="ANK" evidence="2">
    <location>
        <begin position="1238"/>
        <end position="1270"/>
    </location>
</feature>
<dbReference type="SMART" id="SM00248">
    <property type="entry name" value="ANK"/>
    <property type="match status" value="6"/>
</dbReference>
<dbReference type="SUPFAM" id="SSF52540">
    <property type="entry name" value="P-loop containing nucleoside triphosphate hydrolases"/>
    <property type="match status" value="1"/>
</dbReference>
<feature type="repeat" description="ANK" evidence="2">
    <location>
        <begin position="1205"/>
        <end position="1237"/>
    </location>
</feature>
<sequence>MAGGKRPAMSLELPTTKRDCHVIRGYSQSNSPCAGSPQRETTPFILLTNDSYTVGWVCALAIELAAAQELLDEEHQTPQDSLDPTLYKLGRIGNHNVVLACLPSGQLGTHSAAIVAARMTSKFRSIRFCLMVGIGGGVPSPEADIRLGDVVISQPDQQYGGVVQYDFGKTVAGGQLVRMGSLNAPPAVLLNAVSEIRALHYRNLSNLATHLATFNRLERFSRSTAGRDVLFEAMYRHIGRATTCESCSREKEVERPPRMDQDVVIHYGTIASGNKVMKDGSTRDRLSAELGGVLSFEMEAAGLMNSFPCLVIRGISDYADSHKNKKWQPYAAATAAACAKEILSVIPAADVASTHTVNEAIKETMSTAINELDLDQFLLLLSGVDRDEQTSAMPLLDRDNPMFCWIFRNIDFKEWESGKCPQVLCLCGPAQCSISQVSSYILRRAKKSDCRVLHFFCSAATGRQPIVAVFVHTLLAQIVRYSTVGRGILTIRRFFHRLLLEAFQDGAVPHWKDRGFLEQDPPKSVKKILDVATSNELLTALKTALDDEAERDLLLVVDGLDKVKHQRGEFVSGVEEVMEYLLQRNSKAKILLSSEPLDEIKGLIDRVRCIEHDRERIECLESLRFNNTRYDKISEEQKGSFEWIWTHSEYRDWITQNTSRVLYIQGKPGSGKSTLTKYFNHNLLKLEPAAKSAIVARFFYSFREGELQRSHYNMLLSILYDILRQDVNFFYHQFQTEYRLQPRGGLRVNWAYASLKRVLRSLQDYLSTQRFYLIIDAVDESEESDRRDILKLLFELCSRVEYCVIKVFIASRPVAQLEARRGQFHNFIRLQDATRLDIFNFAYSLLDGLNLTHLLAQATEYIVKNAQGVFLWVKLIGEELVSFHEEGCSEKQVFDLLRELPTELEDFYEHMLKKMTRKNLLDGMKMLRFVLFARRPLAVDELLHALGIPDDPELYPKFTPSDDSFQKSVPSSELRILSCGGNFLEIKRHDENRIVQVMHQTVREFFLKNSGYIANSGFRMYEKDAHIGISITCIRYLMLCAVNTALVQRLPDVRFWTPIHFEKYTRYLNKRPLAVYALSYLKYHINKCKPNANIKRAISQLNRDLIDDPTAYLLESWAGAHLNHIPLINKRAVIAKDFRHRALHTAVRKGFCTTAEVLLAVGGDVDSTDLCGRTALLVAAENGHNAIVRLLLNYGANYELKDRIYSQTLLSWAAEKGNKAIVELLLDKGADVKSKDEYGRTPLLIATENGHNTIIELLLKNNADIECKDKANQTPLLIAAKNGHNAIVELLLKNGADIECKDRANRTPLFMAAENGHEAVVKLLLETGIIDVEARDNYGGTPL</sequence>
<dbReference type="GO" id="GO:0003824">
    <property type="term" value="F:catalytic activity"/>
    <property type="evidence" value="ECO:0007669"/>
    <property type="project" value="InterPro"/>
</dbReference>
<feature type="repeat" description="ANK" evidence="2">
    <location>
        <begin position="1304"/>
        <end position="1328"/>
    </location>
</feature>
<evidence type="ECO:0000259" key="3">
    <source>
        <dbReference type="PROSITE" id="PS50837"/>
    </source>
</evidence>
<dbReference type="eggNOG" id="KOG0504">
    <property type="taxonomic scope" value="Eukaryota"/>
</dbReference>
<dbReference type="InterPro" id="IPR007111">
    <property type="entry name" value="NACHT_NTPase"/>
</dbReference>
<protein>
    <submittedName>
        <fullName evidence="4">Ankyrin repeat protein</fullName>
    </submittedName>
</protein>
<dbReference type="HOGENOM" id="CLU_000288_34_2_1"/>
<evidence type="ECO:0000256" key="1">
    <source>
        <dbReference type="ARBA" id="ARBA00022737"/>
    </source>
</evidence>
<dbReference type="Pfam" id="PF00023">
    <property type="entry name" value="Ank"/>
    <property type="match status" value="2"/>
</dbReference>
<dbReference type="Gene3D" id="3.40.50.1580">
    <property type="entry name" value="Nucleoside phosphorylase domain"/>
    <property type="match status" value="1"/>
</dbReference>
<evidence type="ECO:0000313" key="4">
    <source>
        <dbReference type="EMBL" id="EXU96717.1"/>
    </source>
</evidence>
<feature type="repeat" description="ANK" evidence="2">
    <location>
        <begin position="1171"/>
        <end position="1203"/>
    </location>
</feature>
<keyword evidence="1" id="KW-0677">Repeat</keyword>
<gene>
    <name evidence="4" type="ORF">X797_010262</name>
</gene>
<dbReference type="PRINTS" id="PR01415">
    <property type="entry name" value="ANKYRIN"/>
</dbReference>
<dbReference type="InterPro" id="IPR053137">
    <property type="entry name" value="NLR-like"/>
</dbReference>
<dbReference type="InterPro" id="IPR027417">
    <property type="entry name" value="P-loop_NTPase"/>
</dbReference>
<dbReference type="PROSITE" id="PS50088">
    <property type="entry name" value="ANK_REPEAT"/>
    <property type="match status" value="5"/>
</dbReference>
<dbReference type="Pfam" id="PF12796">
    <property type="entry name" value="Ank_2"/>
    <property type="match status" value="1"/>
</dbReference>
<dbReference type="SUPFAM" id="SSF53167">
    <property type="entry name" value="Purine and uridine phosphorylases"/>
    <property type="match status" value="1"/>
</dbReference>
<dbReference type="InterPro" id="IPR056884">
    <property type="entry name" value="NPHP3-like_N"/>
</dbReference>
<dbReference type="EMBL" id="JELW01000046">
    <property type="protein sequence ID" value="EXU96717.1"/>
    <property type="molecule type" value="Genomic_DNA"/>
</dbReference>
<dbReference type="GO" id="GO:0009116">
    <property type="term" value="P:nucleoside metabolic process"/>
    <property type="evidence" value="ECO:0007669"/>
    <property type="project" value="InterPro"/>
</dbReference>
<organism evidence="4 5">
    <name type="scientific">Metarhizium robertsii</name>
    <dbReference type="NCBI Taxonomy" id="568076"/>
    <lineage>
        <taxon>Eukaryota</taxon>
        <taxon>Fungi</taxon>
        <taxon>Dikarya</taxon>
        <taxon>Ascomycota</taxon>
        <taxon>Pezizomycotina</taxon>
        <taxon>Sordariomycetes</taxon>
        <taxon>Hypocreomycetidae</taxon>
        <taxon>Hypocreales</taxon>
        <taxon>Clavicipitaceae</taxon>
        <taxon>Metarhizium</taxon>
    </lineage>
</organism>